<evidence type="ECO:0000313" key="1">
    <source>
        <dbReference type="EMBL" id="SCJ34728.1"/>
    </source>
</evidence>
<dbReference type="AlphaFoldDB" id="A0A1C6FNN2"/>
<sequence length="63" mass="7279">MSEFKQEFLQIYRTHIARTGADKLLAWLETTDFFYSTSLDAFSWLLSGRLVRTQCPCVSATAR</sequence>
<protein>
    <submittedName>
        <fullName evidence="1">Uncharacterized protein</fullName>
    </submittedName>
</protein>
<gene>
    <name evidence="1" type="ORF">SAMEA3545359_00053</name>
</gene>
<proteinExistence type="predicted"/>
<reference evidence="1" key="1">
    <citation type="submission" date="2015-09" db="EMBL/GenBank/DDBJ databases">
        <authorList>
            <consortium name="Pathogen Informatics"/>
        </authorList>
    </citation>
    <scope>NUCLEOTIDE SEQUENCE</scope>
    <source>
        <strain evidence="1">2789STDY5834896</strain>
    </source>
</reference>
<name>A0A1C6FNN2_9FIRM</name>
<dbReference type="EMBL" id="FMHG01000001">
    <property type="protein sequence ID" value="SCJ34728.1"/>
    <property type="molecule type" value="Genomic_DNA"/>
</dbReference>
<organism evidence="1">
    <name type="scientific">uncultured Anaerotruncus sp</name>
    <dbReference type="NCBI Taxonomy" id="905011"/>
    <lineage>
        <taxon>Bacteria</taxon>
        <taxon>Bacillati</taxon>
        <taxon>Bacillota</taxon>
        <taxon>Clostridia</taxon>
        <taxon>Eubacteriales</taxon>
        <taxon>Oscillospiraceae</taxon>
        <taxon>Anaerotruncus</taxon>
        <taxon>environmental samples</taxon>
    </lineage>
</organism>
<accession>A0A1C6FNN2</accession>